<gene>
    <name evidence="2" type="ORF">QE152_g20828</name>
</gene>
<protein>
    <submittedName>
        <fullName evidence="2">Uncharacterized protein</fullName>
    </submittedName>
</protein>
<evidence type="ECO:0000256" key="1">
    <source>
        <dbReference type="SAM" id="MobiDB-lite"/>
    </source>
</evidence>
<proteinExistence type="predicted"/>
<evidence type="ECO:0000313" key="2">
    <source>
        <dbReference type="EMBL" id="KAK9721603.1"/>
    </source>
</evidence>
<name>A0AAW1KP52_POPJA</name>
<organism evidence="2 3">
    <name type="scientific">Popillia japonica</name>
    <name type="common">Japanese beetle</name>
    <dbReference type="NCBI Taxonomy" id="7064"/>
    <lineage>
        <taxon>Eukaryota</taxon>
        <taxon>Metazoa</taxon>
        <taxon>Ecdysozoa</taxon>
        <taxon>Arthropoda</taxon>
        <taxon>Hexapoda</taxon>
        <taxon>Insecta</taxon>
        <taxon>Pterygota</taxon>
        <taxon>Neoptera</taxon>
        <taxon>Endopterygota</taxon>
        <taxon>Coleoptera</taxon>
        <taxon>Polyphaga</taxon>
        <taxon>Scarabaeiformia</taxon>
        <taxon>Scarabaeidae</taxon>
        <taxon>Rutelinae</taxon>
        <taxon>Popillia</taxon>
    </lineage>
</organism>
<feature type="region of interest" description="Disordered" evidence="1">
    <location>
        <begin position="51"/>
        <end position="89"/>
    </location>
</feature>
<sequence>MAYSMEALTDTQLEEIINDAEYWIDLEDDVEAKEAITEVENQVQAGLTLFNDAGESDNDDQDNKIYSGHNTDSEFEPDDESAGDLMHGNASSKSHWLLVWQRLNKMG</sequence>
<dbReference type="AlphaFoldDB" id="A0AAW1KP52"/>
<dbReference type="EMBL" id="JASPKY010000197">
    <property type="protein sequence ID" value="KAK9721603.1"/>
    <property type="molecule type" value="Genomic_DNA"/>
</dbReference>
<reference evidence="2 3" key="1">
    <citation type="journal article" date="2024" name="BMC Genomics">
        <title>De novo assembly and annotation of Popillia japonica's genome with initial clues to its potential as an invasive pest.</title>
        <authorList>
            <person name="Cucini C."/>
            <person name="Boschi S."/>
            <person name="Funari R."/>
            <person name="Cardaioli E."/>
            <person name="Iannotti N."/>
            <person name="Marturano G."/>
            <person name="Paoli F."/>
            <person name="Bruttini M."/>
            <person name="Carapelli A."/>
            <person name="Frati F."/>
            <person name="Nardi F."/>
        </authorList>
    </citation>
    <scope>NUCLEOTIDE SEQUENCE [LARGE SCALE GENOMIC DNA]</scope>
    <source>
        <strain evidence="2">DMR45628</strain>
    </source>
</reference>
<accession>A0AAW1KP52</accession>
<evidence type="ECO:0000313" key="3">
    <source>
        <dbReference type="Proteomes" id="UP001458880"/>
    </source>
</evidence>
<keyword evidence="3" id="KW-1185">Reference proteome</keyword>
<feature type="compositionally biased region" description="Acidic residues" evidence="1">
    <location>
        <begin position="73"/>
        <end position="82"/>
    </location>
</feature>
<dbReference type="Proteomes" id="UP001458880">
    <property type="component" value="Unassembled WGS sequence"/>
</dbReference>
<comment type="caution">
    <text evidence="2">The sequence shown here is derived from an EMBL/GenBank/DDBJ whole genome shotgun (WGS) entry which is preliminary data.</text>
</comment>